<reference evidence="2 3" key="2">
    <citation type="journal article" date="2013" name="Plant Cell Physiol.">
        <title>Rice Annotation Project Database (RAP-DB): an integrative and interactive database for rice genomics.</title>
        <authorList>
            <person name="Sakai H."/>
            <person name="Lee S.S."/>
            <person name="Tanaka T."/>
            <person name="Numa H."/>
            <person name="Kim J."/>
            <person name="Kawahara Y."/>
            <person name="Wakimoto H."/>
            <person name="Yang C.C."/>
            <person name="Iwamoto M."/>
            <person name="Abe T."/>
            <person name="Yamada Y."/>
            <person name="Muto A."/>
            <person name="Inokuchi H."/>
            <person name="Ikemura T."/>
            <person name="Matsumoto T."/>
            <person name="Sasaki T."/>
            <person name="Itoh T."/>
        </authorList>
    </citation>
    <scope>NUCLEOTIDE SEQUENCE [LARGE SCALE GENOMIC DNA]</scope>
    <source>
        <strain evidence="3">cv. Nipponbare</strain>
    </source>
</reference>
<feature type="compositionally biased region" description="Basic and acidic residues" evidence="1">
    <location>
        <begin position="66"/>
        <end position="75"/>
    </location>
</feature>
<dbReference type="Gramene" id="Os01t0109432-00">
    <property type="protein sequence ID" value="Os01t0109432-00"/>
    <property type="gene ID" value="Os01g0109432"/>
</dbReference>
<dbReference type="Proteomes" id="UP000059680">
    <property type="component" value="Chromosome 1"/>
</dbReference>
<evidence type="ECO:0000256" key="1">
    <source>
        <dbReference type="SAM" id="MobiDB-lite"/>
    </source>
</evidence>
<proteinExistence type="predicted"/>
<sequence length="81" mass="8320">MSLTSSSVVLMPRSLAAASHAPAATSSRSRSSAVMALISTSRIAQLAILPLTTSRAPRCCSSRVETASRRLRADSAADSSA</sequence>
<dbReference type="PaxDb" id="39947-A0A0P0UXB2"/>
<name>A0A0P0UXB2_ORYSJ</name>
<dbReference type="InParanoid" id="A0A0P0UXB2"/>
<evidence type="ECO:0000313" key="3">
    <source>
        <dbReference type="Proteomes" id="UP000059680"/>
    </source>
</evidence>
<organism evidence="2 3">
    <name type="scientific">Oryza sativa subsp. japonica</name>
    <name type="common">Rice</name>
    <dbReference type="NCBI Taxonomy" id="39947"/>
    <lineage>
        <taxon>Eukaryota</taxon>
        <taxon>Viridiplantae</taxon>
        <taxon>Streptophyta</taxon>
        <taxon>Embryophyta</taxon>
        <taxon>Tracheophyta</taxon>
        <taxon>Spermatophyta</taxon>
        <taxon>Magnoliopsida</taxon>
        <taxon>Liliopsida</taxon>
        <taxon>Poales</taxon>
        <taxon>Poaceae</taxon>
        <taxon>BOP clade</taxon>
        <taxon>Oryzoideae</taxon>
        <taxon>Oryzeae</taxon>
        <taxon>Oryzinae</taxon>
        <taxon>Oryza</taxon>
        <taxon>Oryza sativa</taxon>
    </lineage>
</organism>
<reference evidence="3" key="1">
    <citation type="journal article" date="2005" name="Nature">
        <title>The map-based sequence of the rice genome.</title>
        <authorList>
            <consortium name="International rice genome sequencing project (IRGSP)"/>
            <person name="Matsumoto T."/>
            <person name="Wu J."/>
            <person name="Kanamori H."/>
            <person name="Katayose Y."/>
            <person name="Fujisawa M."/>
            <person name="Namiki N."/>
            <person name="Mizuno H."/>
            <person name="Yamamoto K."/>
            <person name="Antonio B.A."/>
            <person name="Baba T."/>
            <person name="Sakata K."/>
            <person name="Nagamura Y."/>
            <person name="Aoki H."/>
            <person name="Arikawa K."/>
            <person name="Arita K."/>
            <person name="Bito T."/>
            <person name="Chiden Y."/>
            <person name="Fujitsuka N."/>
            <person name="Fukunaka R."/>
            <person name="Hamada M."/>
            <person name="Harada C."/>
            <person name="Hayashi A."/>
            <person name="Hijishita S."/>
            <person name="Honda M."/>
            <person name="Hosokawa S."/>
            <person name="Ichikawa Y."/>
            <person name="Idonuma A."/>
            <person name="Iijima M."/>
            <person name="Ikeda M."/>
            <person name="Ikeno M."/>
            <person name="Ito K."/>
            <person name="Ito S."/>
            <person name="Ito T."/>
            <person name="Ito Y."/>
            <person name="Ito Y."/>
            <person name="Iwabuchi A."/>
            <person name="Kamiya K."/>
            <person name="Karasawa W."/>
            <person name="Kurita K."/>
            <person name="Katagiri S."/>
            <person name="Kikuta A."/>
            <person name="Kobayashi H."/>
            <person name="Kobayashi N."/>
            <person name="Machita K."/>
            <person name="Maehara T."/>
            <person name="Masukawa M."/>
            <person name="Mizubayashi T."/>
            <person name="Mukai Y."/>
            <person name="Nagasaki H."/>
            <person name="Nagata Y."/>
            <person name="Naito S."/>
            <person name="Nakashima M."/>
            <person name="Nakama Y."/>
            <person name="Nakamichi Y."/>
            <person name="Nakamura M."/>
            <person name="Meguro A."/>
            <person name="Negishi M."/>
            <person name="Ohta I."/>
            <person name="Ohta T."/>
            <person name="Okamoto M."/>
            <person name="Ono N."/>
            <person name="Saji S."/>
            <person name="Sakaguchi M."/>
            <person name="Sakai K."/>
            <person name="Shibata M."/>
            <person name="Shimokawa T."/>
            <person name="Song J."/>
            <person name="Takazaki Y."/>
            <person name="Terasawa K."/>
            <person name="Tsugane M."/>
            <person name="Tsuji K."/>
            <person name="Ueda S."/>
            <person name="Waki K."/>
            <person name="Yamagata H."/>
            <person name="Yamamoto M."/>
            <person name="Yamamoto S."/>
            <person name="Yamane H."/>
            <person name="Yoshiki S."/>
            <person name="Yoshihara R."/>
            <person name="Yukawa K."/>
            <person name="Zhong H."/>
            <person name="Yano M."/>
            <person name="Yuan Q."/>
            <person name="Ouyang S."/>
            <person name="Liu J."/>
            <person name="Jones K.M."/>
            <person name="Gansberger K."/>
            <person name="Moffat K."/>
            <person name="Hill J."/>
            <person name="Bera J."/>
            <person name="Fadrosh D."/>
            <person name="Jin S."/>
            <person name="Johri S."/>
            <person name="Kim M."/>
            <person name="Overton L."/>
            <person name="Reardon M."/>
            <person name="Tsitrin T."/>
            <person name="Vuong H."/>
            <person name="Weaver B."/>
            <person name="Ciecko A."/>
            <person name="Tallon L."/>
            <person name="Jackson J."/>
            <person name="Pai G."/>
            <person name="Aken S.V."/>
            <person name="Utterback T."/>
            <person name="Reidmuller S."/>
            <person name="Feldblyum T."/>
            <person name="Hsiao J."/>
            <person name="Zismann V."/>
            <person name="Iobst S."/>
            <person name="de Vazeille A.R."/>
            <person name="Buell C.R."/>
            <person name="Ying K."/>
            <person name="Li Y."/>
            <person name="Lu T."/>
            <person name="Huang Y."/>
            <person name="Zhao Q."/>
            <person name="Feng Q."/>
            <person name="Zhang L."/>
            <person name="Zhu J."/>
            <person name="Weng Q."/>
            <person name="Mu J."/>
            <person name="Lu Y."/>
            <person name="Fan D."/>
            <person name="Liu Y."/>
            <person name="Guan J."/>
            <person name="Zhang Y."/>
            <person name="Yu S."/>
            <person name="Liu X."/>
            <person name="Zhang Y."/>
            <person name="Hong G."/>
            <person name="Han B."/>
            <person name="Choisne N."/>
            <person name="Demange N."/>
            <person name="Orjeda G."/>
            <person name="Samain S."/>
            <person name="Cattolico L."/>
            <person name="Pelletier E."/>
            <person name="Couloux A."/>
            <person name="Segurens B."/>
            <person name="Wincker P."/>
            <person name="D'Hont A."/>
            <person name="Scarpelli C."/>
            <person name="Weissenbach J."/>
            <person name="Salanoubat M."/>
            <person name="Quetier F."/>
            <person name="Yu Y."/>
            <person name="Kim H.R."/>
            <person name="Rambo T."/>
            <person name="Currie J."/>
            <person name="Collura K."/>
            <person name="Luo M."/>
            <person name="Yang T."/>
            <person name="Ammiraju J.S.S."/>
            <person name="Engler F."/>
            <person name="Soderlund C."/>
            <person name="Wing R.A."/>
            <person name="Palmer L.E."/>
            <person name="de la Bastide M."/>
            <person name="Spiegel L."/>
            <person name="Nascimento L."/>
            <person name="Zutavern T."/>
            <person name="O'Shaughnessy A."/>
            <person name="Dike S."/>
            <person name="Dedhia N."/>
            <person name="Preston R."/>
            <person name="Balija V."/>
            <person name="McCombie W.R."/>
            <person name="Chow T."/>
            <person name="Chen H."/>
            <person name="Chung M."/>
            <person name="Chen C."/>
            <person name="Shaw J."/>
            <person name="Wu H."/>
            <person name="Hsiao K."/>
            <person name="Chao Y."/>
            <person name="Chu M."/>
            <person name="Cheng C."/>
            <person name="Hour A."/>
            <person name="Lee P."/>
            <person name="Lin S."/>
            <person name="Lin Y."/>
            <person name="Liou J."/>
            <person name="Liu S."/>
            <person name="Hsing Y."/>
            <person name="Raghuvanshi S."/>
            <person name="Mohanty A."/>
            <person name="Bharti A.K."/>
            <person name="Gaur A."/>
            <person name="Gupta V."/>
            <person name="Kumar D."/>
            <person name="Ravi V."/>
            <person name="Vij S."/>
            <person name="Kapur A."/>
            <person name="Khurana P."/>
            <person name="Khurana P."/>
            <person name="Khurana J.P."/>
            <person name="Tyagi A.K."/>
            <person name="Gaikwad K."/>
            <person name="Singh A."/>
            <person name="Dalal V."/>
            <person name="Srivastava S."/>
            <person name="Dixit A."/>
            <person name="Pal A.K."/>
            <person name="Ghazi I.A."/>
            <person name="Yadav M."/>
            <person name="Pandit A."/>
            <person name="Bhargava A."/>
            <person name="Sureshbabu K."/>
            <person name="Batra K."/>
            <person name="Sharma T.R."/>
            <person name="Mohapatra T."/>
            <person name="Singh N.K."/>
            <person name="Messing J."/>
            <person name="Nelson A.B."/>
            <person name="Fuks G."/>
            <person name="Kavchok S."/>
            <person name="Keizer G."/>
            <person name="Linton E."/>
            <person name="Llaca V."/>
            <person name="Song R."/>
            <person name="Tanyolac B."/>
            <person name="Young S."/>
            <person name="Ho-Il K."/>
            <person name="Hahn J.H."/>
            <person name="Sangsakoo G."/>
            <person name="Vanavichit A."/>
            <person name="de Mattos Luiz.A.T."/>
            <person name="Zimmer P.D."/>
            <person name="Malone G."/>
            <person name="Dellagostin O."/>
            <person name="de Oliveira A.C."/>
            <person name="Bevan M."/>
            <person name="Bancroft I."/>
            <person name="Minx P."/>
            <person name="Cordum H."/>
            <person name="Wilson R."/>
            <person name="Cheng Z."/>
            <person name="Jin W."/>
            <person name="Jiang J."/>
            <person name="Leong S.A."/>
            <person name="Iwama H."/>
            <person name="Gojobori T."/>
            <person name="Itoh T."/>
            <person name="Niimura Y."/>
            <person name="Fujii Y."/>
            <person name="Habara T."/>
            <person name="Sakai H."/>
            <person name="Sato Y."/>
            <person name="Wilson G."/>
            <person name="Kumar K."/>
            <person name="McCouch S."/>
            <person name="Juretic N."/>
            <person name="Hoen D."/>
            <person name="Wright S."/>
            <person name="Bruskiewich R."/>
            <person name="Bureau T."/>
            <person name="Miyao A."/>
            <person name="Hirochika H."/>
            <person name="Nishikawa T."/>
            <person name="Kadowaki K."/>
            <person name="Sugiura M."/>
            <person name="Burr B."/>
            <person name="Sasaki T."/>
        </authorList>
    </citation>
    <scope>NUCLEOTIDE SEQUENCE [LARGE SCALE GENOMIC DNA]</scope>
    <source>
        <strain evidence="3">cv. Nipponbare</strain>
    </source>
</reference>
<feature type="region of interest" description="Disordered" evidence="1">
    <location>
        <begin position="62"/>
        <end position="81"/>
    </location>
</feature>
<reference evidence="2 3" key="3">
    <citation type="journal article" date="2013" name="Rice">
        <title>Improvement of the Oryza sativa Nipponbare reference genome using next generation sequence and optical map data.</title>
        <authorList>
            <person name="Kawahara Y."/>
            <person name="de la Bastide M."/>
            <person name="Hamilton J.P."/>
            <person name="Kanamori H."/>
            <person name="McCombie W.R."/>
            <person name="Ouyang S."/>
            <person name="Schwartz D.C."/>
            <person name="Tanaka T."/>
            <person name="Wu J."/>
            <person name="Zhou S."/>
            <person name="Childs K.L."/>
            <person name="Davidson R.M."/>
            <person name="Lin H."/>
            <person name="Quesada-Ocampo L."/>
            <person name="Vaillancourt B."/>
            <person name="Sakai H."/>
            <person name="Lee S.S."/>
            <person name="Kim J."/>
            <person name="Numa H."/>
            <person name="Itoh T."/>
            <person name="Buell C.R."/>
            <person name="Matsumoto T."/>
        </authorList>
    </citation>
    <scope>NUCLEOTIDE SEQUENCE [LARGE SCALE GENOMIC DNA]</scope>
    <source>
        <strain evidence="3">cv. Nipponbare</strain>
    </source>
</reference>
<evidence type="ECO:0000313" key="2">
    <source>
        <dbReference type="EMBL" id="BAS69999.1"/>
    </source>
</evidence>
<dbReference type="AlphaFoldDB" id="A0A0P0UXB2"/>
<gene>
    <name evidence="2" type="ordered locus">Os01g0109432</name>
    <name evidence="2" type="ORF">OSNPB_010109432</name>
</gene>
<dbReference type="EMBL" id="AP014957">
    <property type="protein sequence ID" value="BAS69999.1"/>
    <property type="molecule type" value="Genomic_DNA"/>
</dbReference>
<protein>
    <submittedName>
        <fullName evidence="2">Os01g0109432 protein</fullName>
    </submittedName>
</protein>
<keyword evidence="3" id="KW-1185">Reference proteome</keyword>
<accession>A0A0P0UXB2</accession>